<dbReference type="InterPro" id="IPR019728">
    <property type="entry name" value="DUF2605"/>
</dbReference>
<accession>A0A8J7K0J2</accession>
<sequence>MRDSNLPELELLHTVLQPLLEDFEYWFTRSALLLQSQTFLETEHLSFIDPQEQSNLLKRVRVAADEVQAAKMLFAATEGKVGIDMATLKPWHQLVTECWNIAMRFRSEQDVSIDKDQL</sequence>
<gene>
    <name evidence="1" type="ORF">IQ247_07105</name>
</gene>
<dbReference type="Proteomes" id="UP000620559">
    <property type="component" value="Unassembled WGS sequence"/>
</dbReference>
<comment type="caution">
    <text evidence="1">The sequence shown here is derived from an EMBL/GenBank/DDBJ whole genome shotgun (WGS) entry which is preliminary data.</text>
</comment>
<evidence type="ECO:0000313" key="2">
    <source>
        <dbReference type="Proteomes" id="UP000620559"/>
    </source>
</evidence>
<reference evidence="1" key="1">
    <citation type="submission" date="2020-10" db="EMBL/GenBank/DDBJ databases">
        <authorList>
            <person name="Castelo-Branco R."/>
            <person name="Eusebio N."/>
            <person name="Adriana R."/>
            <person name="Vieira A."/>
            <person name="Brugerolle De Fraissinette N."/>
            <person name="Rezende De Castro R."/>
            <person name="Schneider M.P."/>
            <person name="Vasconcelos V."/>
            <person name="Leao P.N."/>
        </authorList>
    </citation>
    <scope>NUCLEOTIDE SEQUENCE</scope>
    <source>
        <strain evidence="1">LEGE 06105</strain>
    </source>
</reference>
<dbReference type="RefSeq" id="WP_193918481.1">
    <property type="nucleotide sequence ID" value="NZ_JADEWL010000015.1"/>
</dbReference>
<dbReference type="Pfam" id="PF10792">
    <property type="entry name" value="DUF2605"/>
    <property type="match status" value="1"/>
</dbReference>
<dbReference type="EMBL" id="JADEWL010000015">
    <property type="protein sequence ID" value="MBE9212482.1"/>
    <property type="molecule type" value="Genomic_DNA"/>
</dbReference>
<proteinExistence type="predicted"/>
<protein>
    <submittedName>
        <fullName evidence="1">DUF2605 domain-containing protein</fullName>
    </submittedName>
</protein>
<evidence type="ECO:0000313" key="1">
    <source>
        <dbReference type="EMBL" id="MBE9212482.1"/>
    </source>
</evidence>
<keyword evidence="2" id="KW-1185">Reference proteome</keyword>
<organism evidence="1 2">
    <name type="scientific">Plectonema cf. radiosum LEGE 06105</name>
    <dbReference type="NCBI Taxonomy" id="945769"/>
    <lineage>
        <taxon>Bacteria</taxon>
        <taxon>Bacillati</taxon>
        <taxon>Cyanobacteriota</taxon>
        <taxon>Cyanophyceae</taxon>
        <taxon>Oscillatoriophycideae</taxon>
        <taxon>Oscillatoriales</taxon>
        <taxon>Microcoleaceae</taxon>
        <taxon>Plectonema</taxon>
    </lineage>
</organism>
<dbReference type="AlphaFoldDB" id="A0A8J7K0J2"/>
<name>A0A8J7K0J2_9CYAN</name>